<accession>A0ABW5M1G8</accession>
<proteinExistence type="inferred from homology"/>
<dbReference type="RefSeq" id="WP_381521104.1">
    <property type="nucleotide sequence ID" value="NZ_JBHULN010000003.1"/>
</dbReference>
<feature type="region of interest" description="Disordered" evidence="3">
    <location>
        <begin position="34"/>
        <end position="53"/>
    </location>
</feature>
<evidence type="ECO:0000259" key="5">
    <source>
        <dbReference type="Pfam" id="PF25917"/>
    </source>
</evidence>
<evidence type="ECO:0000256" key="3">
    <source>
        <dbReference type="SAM" id="MobiDB-lite"/>
    </source>
</evidence>
<dbReference type="Proteomes" id="UP001597469">
    <property type="component" value="Unassembled WGS sequence"/>
</dbReference>
<evidence type="ECO:0000259" key="6">
    <source>
        <dbReference type="Pfam" id="PF25944"/>
    </source>
</evidence>
<dbReference type="Pfam" id="PF25967">
    <property type="entry name" value="RND-MFP_C"/>
    <property type="match status" value="1"/>
</dbReference>
<dbReference type="PANTHER" id="PTHR30158">
    <property type="entry name" value="ACRA/E-RELATED COMPONENT OF DRUG EFFLUX TRANSPORTER"/>
    <property type="match status" value="1"/>
</dbReference>
<sequence length="410" mass="43685">MKFTGKSSTLTFSPPWPAVAGLAVSLLLADCTGNDKQKEGGSPDGPGGAPQGPKAYAVMTVQPQRTTLFTDVPATVQGTQNVDIRPKVDGYIEAIYVDEGATVRKGQRMFRLNAPQYAQDVITAQAAIRTAQADVNTAQMAVEKVRPLVEKEIVSDYQLKTAQFTLESKQAALAQANATLANARTNLGYTLITSPVDGVVGSIPYRIGNLITASTTSPLTTVTSISRVYAYFALNEKQLLTITRTNGNGTLQQKLARMPDVSLVLADGSVYNHKGRVETAVGQINTETGSSNFRATFSNPESLLRSGSSGLVRTPQPIDSALVVPQRATYELQGKRFLYVVSRDSVAKSREVLVAPTPDGQSFVVQKGLTAGDRVVTEGASELRDGTKIIPRTGIANPPTTQGQKQVAGR</sequence>
<evidence type="ECO:0000256" key="2">
    <source>
        <dbReference type="ARBA" id="ARBA00009477"/>
    </source>
</evidence>
<comment type="similarity">
    <text evidence="2">Belongs to the membrane fusion protein (MFP) (TC 8.A.1) family.</text>
</comment>
<comment type="caution">
    <text evidence="8">The sequence shown here is derived from an EMBL/GenBank/DDBJ whole genome shotgun (WGS) entry which is preliminary data.</text>
</comment>
<comment type="subcellular location">
    <subcellularLocation>
        <location evidence="1">Cell envelope</location>
    </subcellularLocation>
</comment>
<feature type="domain" description="Multidrug resistance protein MdtA-like beta-barrel" evidence="6">
    <location>
        <begin position="232"/>
        <end position="307"/>
    </location>
</feature>
<keyword evidence="9" id="KW-1185">Reference proteome</keyword>
<dbReference type="PANTHER" id="PTHR30158:SF23">
    <property type="entry name" value="MULTIDRUG RESISTANCE PROTEIN MEXA"/>
    <property type="match status" value="1"/>
</dbReference>
<gene>
    <name evidence="8" type="ORF">ACFSUS_07310</name>
</gene>
<evidence type="ECO:0000256" key="1">
    <source>
        <dbReference type="ARBA" id="ARBA00004196"/>
    </source>
</evidence>
<evidence type="ECO:0000313" key="8">
    <source>
        <dbReference type="EMBL" id="MFD2570436.1"/>
    </source>
</evidence>
<dbReference type="InterPro" id="IPR058624">
    <property type="entry name" value="MdtA-like_HH"/>
</dbReference>
<dbReference type="NCBIfam" id="TIGR01730">
    <property type="entry name" value="RND_mfp"/>
    <property type="match status" value="1"/>
</dbReference>
<feature type="domain" description="Multidrug resistance protein MdtA-like alpha-helical hairpin" evidence="4">
    <location>
        <begin position="123"/>
        <end position="190"/>
    </location>
</feature>
<dbReference type="EMBL" id="JBHULN010000003">
    <property type="protein sequence ID" value="MFD2570436.1"/>
    <property type="molecule type" value="Genomic_DNA"/>
</dbReference>
<feature type="domain" description="Multidrug resistance protein MdtA-like C-terminal permuted SH3" evidence="7">
    <location>
        <begin position="321"/>
        <end position="380"/>
    </location>
</feature>
<dbReference type="Gene3D" id="1.10.287.470">
    <property type="entry name" value="Helix hairpin bin"/>
    <property type="match status" value="1"/>
</dbReference>
<evidence type="ECO:0000259" key="4">
    <source>
        <dbReference type="Pfam" id="PF25876"/>
    </source>
</evidence>
<dbReference type="InterPro" id="IPR058627">
    <property type="entry name" value="MdtA-like_C"/>
</dbReference>
<dbReference type="InterPro" id="IPR058626">
    <property type="entry name" value="MdtA-like_b-barrel"/>
</dbReference>
<name>A0ABW5M1G8_9BACT</name>
<organism evidence="8 9">
    <name type="scientific">Spirosoma soli</name>
    <dbReference type="NCBI Taxonomy" id="1770529"/>
    <lineage>
        <taxon>Bacteria</taxon>
        <taxon>Pseudomonadati</taxon>
        <taxon>Bacteroidota</taxon>
        <taxon>Cytophagia</taxon>
        <taxon>Cytophagales</taxon>
        <taxon>Cytophagaceae</taxon>
        <taxon>Spirosoma</taxon>
    </lineage>
</organism>
<dbReference type="Gene3D" id="2.40.50.100">
    <property type="match status" value="1"/>
</dbReference>
<protein>
    <submittedName>
        <fullName evidence="8">Efflux RND transporter periplasmic adaptor subunit</fullName>
    </submittedName>
</protein>
<dbReference type="InterPro" id="IPR058625">
    <property type="entry name" value="MdtA-like_BSH"/>
</dbReference>
<feature type="domain" description="Multidrug resistance protein MdtA-like barrel-sandwich hybrid" evidence="5">
    <location>
        <begin position="81"/>
        <end position="222"/>
    </location>
</feature>
<dbReference type="Gene3D" id="2.40.420.20">
    <property type="match status" value="1"/>
</dbReference>
<dbReference type="InterPro" id="IPR006143">
    <property type="entry name" value="RND_pump_MFP"/>
</dbReference>
<dbReference type="Pfam" id="PF25876">
    <property type="entry name" value="HH_MFP_RND"/>
    <property type="match status" value="1"/>
</dbReference>
<dbReference type="SUPFAM" id="SSF111369">
    <property type="entry name" value="HlyD-like secretion proteins"/>
    <property type="match status" value="1"/>
</dbReference>
<evidence type="ECO:0000259" key="7">
    <source>
        <dbReference type="Pfam" id="PF25967"/>
    </source>
</evidence>
<dbReference type="Pfam" id="PF25917">
    <property type="entry name" value="BSH_RND"/>
    <property type="match status" value="1"/>
</dbReference>
<evidence type="ECO:0000313" key="9">
    <source>
        <dbReference type="Proteomes" id="UP001597469"/>
    </source>
</evidence>
<dbReference type="Pfam" id="PF25944">
    <property type="entry name" value="Beta-barrel_RND"/>
    <property type="match status" value="1"/>
</dbReference>
<dbReference type="Gene3D" id="2.40.30.170">
    <property type="match status" value="1"/>
</dbReference>
<reference evidence="9" key="1">
    <citation type="journal article" date="2019" name="Int. J. Syst. Evol. Microbiol.">
        <title>The Global Catalogue of Microorganisms (GCM) 10K type strain sequencing project: providing services to taxonomists for standard genome sequencing and annotation.</title>
        <authorList>
            <consortium name="The Broad Institute Genomics Platform"/>
            <consortium name="The Broad Institute Genome Sequencing Center for Infectious Disease"/>
            <person name="Wu L."/>
            <person name="Ma J."/>
        </authorList>
    </citation>
    <scope>NUCLEOTIDE SEQUENCE [LARGE SCALE GENOMIC DNA]</scope>
    <source>
        <strain evidence="9">KCTC 42805</strain>
    </source>
</reference>